<accession>F2NYK0</accession>
<dbReference type="eggNOG" id="COG4104">
    <property type="taxonomic scope" value="Bacteria"/>
</dbReference>
<geneLocation type="plasmid" evidence="3 4">
    <name>pTRESU01</name>
</geneLocation>
<dbReference type="AlphaFoldDB" id="F2NYK0"/>
<keyword evidence="3" id="KW-0614">Plasmid</keyword>
<dbReference type="HOGENOM" id="CLU_029319_0_0_12"/>
<dbReference type="InterPro" id="IPR037026">
    <property type="entry name" value="Vgr_OB-fold_dom_sf"/>
</dbReference>
<reference evidence="4" key="1">
    <citation type="submission" date="2011-04" db="EMBL/GenBank/DDBJ databases">
        <title>The complete genome of plasmid of Treponema succinifaciens DSM 2489.</title>
        <authorList>
            <person name="Lucas S."/>
            <person name="Copeland A."/>
            <person name="Lapidus A."/>
            <person name="Bruce D."/>
            <person name="Goodwin L."/>
            <person name="Pitluck S."/>
            <person name="Peters L."/>
            <person name="Kyrpides N."/>
            <person name="Mavromatis K."/>
            <person name="Ivanova N."/>
            <person name="Ovchinnikova G."/>
            <person name="Teshima H."/>
            <person name="Detter J.C."/>
            <person name="Tapia R."/>
            <person name="Han C."/>
            <person name="Land M."/>
            <person name="Hauser L."/>
            <person name="Markowitz V."/>
            <person name="Cheng J.-F."/>
            <person name="Hugenholtz P."/>
            <person name="Woyke T."/>
            <person name="Wu D."/>
            <person name="Gronow S."/>
            <person name="Wellnitz S."/>
            <person name="Brambilla E."/>
            <person name="Klenk H.-P."/>
            <person name="Eisen J.A."/>
        </authorList>
    </citation>
    <scope>NUCLEOTIDE SEQUENCE [LARGE SCALE GENOMIC DNA]</scope>
    <source>
        <strain evidence="4">ATCC 33096 / DSM 2489 / 6091</strain>
        <plasmid evidence="4">Plasmid pTRESU01</plasmid>
    </source>
</reference>
<dbReference type="Proteomes" id="UP000006852">
    <property type="component" value="Plasmid pTRESU01"/>
</dbReference>
<dbReference type="InterPro" id="IPR006531">
    <property type="entry name" value="Gp5/Vgr_OB"/>
</dbReference>
<evidence type="ECO:0000313" key="4">
    <source>
        <dbReference type="Proteomes" id="UP000006852"/>
    </source>
</evidence>
<feature type="domain" description="Gp5/Type VI secretion system Vgr protein OB-fold" evidence="2">
    <location>
        <begin position="41"/>
        <end position="114"/>
    </location>
</feature>
<dbReference type="RefSeq" id="WP_013702747.1">
    <property type="nucleotide sequence ID" value="NC_015386.1"/>
</dbReference>
<keyword evidence="4" id="KW-1185">Reference proteome</keyword>
<proteinExistence type="predicted"/>
<dbReference type="GeneID" id="302999897"/>
<gene>
    <name evidence="3" type="ordered locus">Tresu_2638</name>
</gene>
<dbReference type="CDD" id="cd14740">
    <property type="entry name" value="PAAR_4"/>
    <property type="match status" value="1"/>
</dbReference>
<evidence type="ECO:0000259" key="2">
    <source>
        <dbReference type="Pfam" id="PF04717"/>
    </source>
</evidence>
<evidence type="ECO:0000313" key="3">
    <source>
        <dbReference type="EMBL" id="AEB15499.1"/>
    </source>
</evidence>
<dbReference type="Pfam" id="PF04717">
    <property type="entry name" value="Phage_base_V"/>
    <property type="match status" value="1"/>
</dbReference>
<organism evidence="3 4">
    <name type="scientific">Treponema succinifaciens (strain ATCC 33096 / DSM 2489 / 6091)</name>
    <dbReference type="NCBI Taxonomy" id="869209"/>
    <lineage>
        <taxon>Bacteria</taxon>
        <taxon>Pseudomonadati</taxon>
        <taxon>Spirochaetota</taxon>
        <taxon>Spirochaetia</taxon>
        <taxon>Spirochaetales</taxon>
        <taxon>Treponemataceae</taxon>
        <taxon>Treponema</taxon>
    </lineage>
</organism>
<protein>
    <recommendedName>
        <fullName evidence="2">Gp5/Type VI secretion system Vgr protein OB-fold domain-containing protein</fullName>
    </recommendedName>
</protein>
<feature type="region of interest" description="Disordered" evidence="1">
    <location>
        <begin position="318"/>
        <end position="339"/>
    </location>
</feature>
<dbReference type="Gene3D" id="2.40.50.230">
    <property type="entry name" value="Gp5 N-terminal domain"/>
    <property type="match status" value="1"/>
</dbReference>
<name>F2NYK0_TRES6</name>
<evidence type="ECO:0000256" key="1">
    <source>
        <dbReference type="SAM" id="MobiDB-lite"/>
    </source>
</evidence>
<dbReference type="EMBL" id="CP002632">
    <property type="protein sequence ID" value="AEB15499.1"/>
    <property type="molecule type" value="Genomic_DNA"/>
</dbReference>
<dbReference type="SUPFAM" id="SSF69255">
    <property type="entry name" value="gp5 N-terminal domain-like"/>
    <property type="match status" value="1"/>
</dbReference>
<dbReference type="Gene3D" id="2.60.200.60">
    <property type="match status" value="1"/>
</dbReference>
<dbReference type="KEGG" id="tsu:Tresu_2638"/>
<sequence>MLDINAKLTKLLESEPDPREGAGGRREFNQTKLLMRCPPTVGVVTDNRDPDCLGRIRISYDTVVPGSVSPWLPVIGQGRGTGKGMWTLPEIGTQCLAVFTAADRSRGYVLGFIYDREHRPPESGTEKRCDSTLLQTRSHRIEVIDKEGSEEIRIESAEGRMRVSIGKSGGIKVENELGGINIKCRNFKCEGEGEIHLATKKTFALTTDDTLKISPKGNVNITSDKEVNLKGKNIKMSGTKGVTAEGRQIAVQDDKVMGFDTHIMVVPSGSGTTTVPLPHPFIGKISDKVSEDVKIGNKGAAVKGSKAKHDDSMHMQLPGTIKFQNNPKKEGKVTGGTSPKVKINGKEAAVIGSQVSTCNDVGAQNNSVIMAAGMSIPMPAIVNPLNTEEWKRGQEEKDKKEPKFTGVKWAKTSCREGEEIELSAGVKDIADGNMVTLQVFREGQSPEDSAAIAKFPLTVKGGSVSAKWLYRADQSVMPPEENLRFIFTAHCAWCNFEKSSNALEVKLIRPEITKAEWRDKDGKPADKGLVGEALKLHAETKDMEGGVTFWIYDDRGSLVTSIGADIQDGKAEAEWTYHYNGERLDAKPRFTFEVTGNRCKNVKSSEVEIGAKINIRIATEDGQLFNNIIIKNIDSDEEIKLSDGTYKKDSEIPSIQNYILVNDFKNVSFGDYISFEDKEYLYKRLLYSEMIYKGFNIKCSQPTTILVERKKGISRGL</sequence>
<dbReference type="eggNOG" id="COG3501">
    <property type="taxonomic scope" value="Bacteria"/>
</dbReference>